<evidence type="ECO:0000313" key="3">
    <source>
        <dbReference type="Proteomes" id="UP000712157"/>
    </source>
</evidence>
<accession>A0A949JZW4</accession>
<dbReference type="Gene3D" id="3.20.20.70">
    <property type="entry name" value="Aldolase class I"/>
    <property type="match status" value="1"/>
</dbReference>
<comment type="caution">
    <text evidence="2">The sequence shown here is derived from an EMBL/GenBank/DDBJ whole genome shotgun (WGS) entry which is preliminary data.</text>
</comment>
<dbReference type="Pfam" id="PF00923">
    <property type="entry name" value="TAL_FSA"/>
    <property type="match status" value="1"/>
</dbReference>
<dbReference type="AlphaFoldDB" id="A0A949JZW4"/>
<dbReference type="RefSeq" id="WP_238722526.1">
    <property type="nucleotide sequence ID" value="NZ_JAHQCW010000032.1"/>
</dbReference>
<proteinExistence type="predicted"/>
<dbReference type="PANTHER" id="PTHR10683">
    <property type="entry name" value="TRANSALDOLASE"/>
    <property type="match status" value="1"/>
</dbReference>
<reference evidence="2" key="1">
    <citation type="submission" date="2021-06" db="EMBL/GenBank/DDBJ databases">
        <title>Description of novel taxa of the family Lachnospiraceae.</title>
        <authorList>
            <person name="Chaplin A.V."/>
            <person name="Sokolova S.R."/>
            <person name="Pikina A.P."/>
            <person name="Korzhanova M."/>
            <person name="Belova V."/>
            <person name="Korostin D."/>
            <person name="Efimov B.A."/>
        </authorList>
    </citation>
    <scope>NUCLEOTIDE SEQUENCE</scope>
    <source>
        <strain evidence="2">ASD5720</strain>
    </source>
</reference>
<dbReference type="InterPro" id="IPR001585">
    <property type="entry name" value="TAL/FSA"/>
</dbReference>
<dbReference type="InterPro" id="IPR013785">
    <property type="entry name" value="Aldolase_TIM"/>
</dbReference>
<evidence type="ECO:0000256" key="1">
    <source>
        <dbReference type="ARBA" id="ARBA00023270"/>
    </source>
</evidence>
<organism evidence="2 3">
    <name type="scientific">Diplocloster agilis</name>
    <dbReference type="NCBI Taxonomy" id="2850323"/>
    <lineage>
        <taxon>Bacteria</taxon>
        <taxon>Bacillati</taxon>
        <taxon>Bacillota</taxon>
        <taxon>Clostridia</taxon>
        <taxon>Lachnospirales</taxon>
        <taxon>Lachnospiraceae</taxon>
        <taxon>Diplocloster</taxon>
    </lineage>
</organism>
<dbReference type="EMBL" id="JAHQCW010000032">
    <property type="protein sequence ID" value="MBU9738293.1"/>
    <property type="molecule type" value="Genomic_DNA"/>
</dbReference>
<dbReference type="SUPFAM" id="SSF51569">
    <property type="entry name" value="Aldolase"/>
    <property type="match status" value="1"/>
</dbReference>
<gene>
    <name evidence="2" type="ORF">KTH89_17250</name>
</gene>
<keyword evidence="1" id="KW-0704">Schiff base</keyword>
<protein>
    <submittedName>
        <fullName evidence="2">Transaldolase family protein</fullName>
    </submittedName>
</protein>
<sequence>MGQNEYLRWLSSETPSIYWHDSANLTAIEEAIRNGATGVTTNPFLVQDTLAGSPDDWEEDMAAVKTLPPGPEKAEAKIAAVAGRIAKRMEREHRGFGTGYCCAQTDPTRPGDAIRMIEQAKRYAAAAPNLVIKLPSTKAGLLAYEECAALGMNVCATVSFTVAQTLAAAEAYERGAARARQNGITPGLGIAVLMVGRLDDYLRDSAADYGLDLSEAEITKAGLAAIKRAYKIFCEREYSCILMPAGCRCAEHITELAGARMIFSIAPKIERMLMECKPPFQEVIREPVDEKIISRLSKLPEFCKAYEPDGLAVSEFIGYGATNRTINQFSECGWNLLAR</sequence>
<keyword evidence="3" id="KW-1185">Reference proteome</keyword>
<name>A0A949JZW4_9FIRM</name>
<dbReference type="Proteomes" id="UP000712157">
    <property type="component" value="Unassembled WGS sequence"/>
</dbReference>
<dbReference type="GO" id="GO:0005975">
    <property type="term" value="P:carbohydrate metabolic process"/>
    <property type="evidence" value="ECO:0007669"/>
    <property type="project" value="InterPro"/>
</dbReference>
<evidence type="ECO:0000313" key="2">
    <source>
        <dbReference type="EMBL" id="MBU9738293.1"/>
    </source>
</evidence>